<dbReference type="Proteomes" id="UP000321337">
    <property type="component" value="Unassembled WGS sequence"/>
</dbReference>
<feature type="chain" id="PRO_5022101095" description="IPTL-CTERM protein sorting domain-containing protein" evidence="1">
    <location>
        <begin position="25"/>
        <end position="113"/>
    </location>
</feature>
<dbReference type="PROSITE" id="PS51257">
    <property type="entry name" value="PROKAR_LIPOPROTEIN"/>
    <property type="match status" value="1"/>
</dbReference>
<gene>
    <name evidence="2" type="ORF">TPL01_11430</name>
</gene>
<keyword evidence="1" id="KW-0732">Signal</keyword>
<accession>A0A512L6A1</accession>
<organism evidence="2 3">
    <name type="scientific">Sulfuriferula plumbiphila</name>
    <dbReference type="NCBI Taxonomy" id="171865"/>
    <lineage>
        <taxon>Bacteria</taxon>
        <taxon>Pseudomonadati</taxon>
        <taxon>Pseudomonadota</taxon>
        <taxon>Betaproteobacteria</taxon>
        <taxon>Nitrosomonadales</taxon>
        <taxon>Sulfuricellaceae</taxon>
        <taxon>Sulfuriferula</taxon>
    </lineage>
</organism>
<dbReference type="AlphaFoldDB" id="A0A512L6A1"/>
<evidence type="ECO:0008006" key="4">
    <source>
        <dbReference type="Google" id="ProtNLM"/>
    </source>
</evidence>
<dbReference type="EMBL" id="BKAD01000010">
    <property type="protein sequence ID" value="GEP30005.1"/>
    <property type="molecule type" value="Genomic_DNA"/>
</dbReference>
<sequence length="113" mass="11605">MRLNIRNFIAVFGLSLAGLAGSLACDTAASSLQVATTNVTHAVGNHKSAVVAVSYRTPAYAGYASSVTDAAAVDKSSVSAVPEVDIWTMLVAILGLTGMRLWRGGKKGLPAIN</sequence>
<reference evidence="2 3" key="1">
    <citation type="submission" date="2019-07" db="EMBL/GenBank/DDBJ databases">
        <title>Whole genome shotgun sequence of Thiobacillus plumbophilus NBRC 107929.</title>
        <authorList>
            <person name="Hosoyama A."/>
            <person name="Uohara A."/>
            <person name="Ohji S."/>
            <person name="Ichikawa N."/>
        </authorList>
    </citation>
    <scope>NUCLEOTIDE SEQUENCE [LARGE SCALE GENOMIC DNA]</scope>
    <source>
        <strain evidence="2 3">NBRC 107929</strain>
    </source>
</reference>
<evidence type="ECO:0000313" key="2">
    <source>
        <dbReference type="EMBL" id="GEP30005.1"/>
    </source>
</evidence>
<comment type="caution">
    <text evidence="2">The sequence shown here is derived from an EMBL/GenBank/DDBJ whole genome shotgun (WGS) entry which is preliminary data.</text>
</comment>
<dbReference type="OrthoDB" id="9803927at2"/>
<proteinExistence type="predicted"/>
<evidence type="ECO:0000313" key="3">
    <source>
        <dbReference type="Proteomes" id="UP000321337"/>
    </source>
</evidence>
<evidence type="ECO:0000256" key="1">
    <source>
        <dbReference type="SAM" id="SignalP"/>
    </source>
</evidence>
<keyword evidence="3" id="KW-1185">Reference proteome</keyword>
<feature type="signal peptide" evidence="1">
    <location>
        <begin position="1"/>
        <end position="24"/>
    </location>
</feature>
<protein>
    <recommendedName>
        <fullName evidence="4">IPTL-CTERM protein sorting domain-containing protein</fullName>
    </recommendedName>
</protein>
<dbReference type="RefSeq" id="WP_147071659.1">
    <property type="nucleotide sequence ID" value="NZ_AP021884.1"/>
</dbReference>
<name>A0A512L6A1_9PROT</name>